<comment type="catalytic activity">
    <reaction evidence="5">
        <text>a 4-saturated-(3S)-3-hydroxyacyl-CoA = a (3E)-enoyl-CoA + H2O</text>
        <dbReference type="Rhea" id="RHEA:20724"/>
        <dbReference type="ChEBI" id="CHEBI:15377"/>
        <dbReference type="ChEBI" id="CHEBI:58521"/>
        <dbReference type="ChEBI" id="CHEBI:137480"/>
        <dbReference type="EC" id="4.2.1.17"/>
    </reaction>
</comment>
<organism evidence="7 8">
    <name type="scientific">Saccharopolyspora aridisoli</name>
    <dbReference type="NCBI Taxonomy" id="2530385"/>
    <lineage>
        <taxon>Bacteria</taxon>
        <taxon>Bacillati</taxon>
        <taxon>Actinomycetota</taxon>
        <taxon>Actinomycetes</taxon>
        <taxon>Pseudonocardiales</taxon>
        <taxon>Pseudonocardiaceae</taxon>
        <taxon>Saccharopolyspora</taxon>
    </lineage>
</organism>
<dbReference type="EMBL" id="SMKV01000029">
    <property type="protein sequence ID" value="TDC89877.1"/>
    <property type="molecule type" value="Genomic_DNA"/>
</dbReference>
<sequence>MSTDLVTCAVEDHVAVVTLNDPPMNVTTLELTRQLNAVLRRLADDPQARVLVLTGAGDRAFCAGSDIKEFPSLIADGDVVDRKLSFENETFGLLDEFPKPTIAALNGLAYGGGLELAVCCDLIIAEAGTDVALPEIKLGVIPASGGPVRVTRRLGEARAVEMMLFGDPLPVETALSWGLVNRVVPGGHALTTARELASRLTELPATALALVKQAVHHGRDGDREAIRSTLPLSEQAFASPDAAEGVRAFLAKEAPRFNTASEP</sequence>
<evidence type="ECO:0000313" key="7">
    <source>
        <dbReference type="EMBL" id="TDC89877.1"/>
    </source>
</evidence>
<dbReference type="Pfam" id="PF00378">
    <property type="entry name" value="ECH_1"/>
    <property type="match status" value="1"/>
</dbReference>
<accession>A0A4R4UDZ4</accession>
<evidence type="ECO:0000313" key="8">
    <source>
        <dbReference type="Proteomes" id="UP000294744"/>
    </source>
</evidence>
<dbReference type="PROSITE" id="PS00166">
    <property type="entry name" value="ENOYL_COA_HYDRATASE"/>
    <property type="match status" value="1"/>
</dbReference>
<dbReference type="RefSeq" id="WP_132625682.1">
    <property type="nucleotide sequence ID" value="NZ_SMKV01000029.1"/>
</dbReference>
<evidence type="ECO:0000256" key="4">
    <source>
        <dbReference type="ARBA" id="ARBA00023709"/>
    </source>
</evidence>
<dbReference type="InterPro" id="IPR001753">
    <property type="entry name" value="Enoyl-CoA_hydra/iso"/>
</dbReference>
<dbReference type="AlphaFoldDB" id="A0A4R4UDZ4"/>
<dbReference type="InterPro" id="IPR029045">
    <property type="entry name" value="ClpP/crotonase-like_dom_sf"/>
</dbReference>
<dbReference type="GO" id="GO:0004300">
    <property type="term" value="F:enoyl-CoA hydratase activity"/>
    <property type="evidence" value="ECO:0007669"/>
    <property type="project" value="UniProtKB-EC"/>
</dbReference>
<dbReference type="PANTHER" id="PTHR11941:SF54">
    <property type="entry name" value="ENOYL-COA HYDRATASE, MITOCHONDRIAL"/>
    <property type="match status" value="1"/>
</dbReference>
<comment type="similarity">
    <text evidence="1 6">Belongs to the enoyl-CoA hydratase/isomerase family.</text>
</comment>
<dbReference type="GO" id="GO:0016853">
    <property type="term" value="F:isomerase activity"/>
    <property type="evidence" value="ECO:0007669"/>
    <property type="project" value="UniProtKB-KW"/>
</dbReference>
<name>A0A4R4UDZ4_9PSEU</name>
<dbReference type="Proteomes" id="UP000294744">
    <property type="component" value="Unassembled WGS sequence"/>
</dbReference>
<evidence type="ECO:0000256" key="1">
    <source>
        <dbReference type="ARBA" id="ARBA00005254"/>
    </source>
</evidence>
<evidence type="ECO:0000256" key="3">
    <source>
        <dbReference type="ARBA" id="ARBA00023239"/>
    </source>
</evidence>
<dbReference type="CDD" id="cd06558">
    <property type="entry name" value="crotonase-like"/>
    <property type="match status" value="1"/>
</dbReference>
<dbReference type="EC" id="4.2.1.17" evidence="2"/>
<keyword evidence="8" id="KW-1185">Reference proteome</keyword>
<dbReference type="SUPFAM" id="SSF52096">
    <property type="entry name" value="ClpP/crotonase"/>
    <property type="match status" value="1"/>
</dbReference>
<dbReference type="FunFam" id="3.90.226.10:FF:000009">
    <property type="entry name" value="Carnitinyl-CoA dehydratase"/>
    <property type="match status" value="1"/>
</dbReference>
<reference evidence="7 8" key="1">
    <citation type="submission" date="2019-03" db="EMBL/GenBank/DDBJ databases">
        <title>Draft genome sequences of novel Actinobacteria.</title>
        <authorList>
            <person name="Sahin N."/>
            <person name="Ay H."/>
            <person name="Saygin H."/>
        </authorList>
    </citation>
    <scope>NUCLEOTIDE SEQUENCE [LARGE SCALE GENOMIC DNA]</scope>
    <source>
        <strain evidence="7 8">16K404</strain>
    </source>
</reference>
<comment type="caution">
    <text evidence="7">The sequence shown here is derived from an EMBL/GenBank/DDBJ whole genome shotgun (WGS) entry which is preliminary data.</text>
</comment>
<dbReference type="GO" id="GO:0006635">
    <property type="term" value="P:fatty acid beta-oxidation"/>
    <property type="evidence" value="ECO:0007669"/>
    <property type="project" value="TreeGrafter"/>
</dbReference>
<evidence type="ECO:0000256" key="2">
    <source>
        <dbReference type="ARBA" id="ARBA00012076"/>
    </source>
</evidence>
<dbReference type="Gene3D" id="3.90.226.10">
    <property type="entry name" value="2-enoyl-CoA Hydratase, Chain A, domain 1"/>
    <property type="match status" value="1"/>
</dbReference>
<protein>
    <recommendedName>
        <fullName evidence="2">enoyl-CoA hydratase</fullName>
        <ecNumber evidence="2">4.2.1.17</ecNumber>
    </recommendedName>
</protein>
<evidence type="ECO:0000256" key="6">
    <source>
        <dbReference type="RuleBase" id="RU003707"/>
    </source>
</evidence>
<dbReference type="PANTHER" id="PTHR11941">
    <property type="entry name" value="ENOYL-COA HYDRATASE-RELATED"/>
    <property type="match status" value="1"/>
</dbReference>
<keyword evidence="3" id="KW-0456">Lyase</keyword>
<evidence type="ECO:0000256" key="5">
    <source>
        <dbReference type="ARBA" id="ARBA00023717"/>
    </source>
</evidence>
<gene>
    <name evidence="7" type="ORF">E1161_20375</name>
</gene>
<comment type="catalytic activity">
    <reaction evidence="4">
        <text>a (3S)-3-hydroxyacyl-CoA = a (2E)-enoyl-CoA + H2O</text>
        <dbReference type="Rhea" id="RHEA:16105"/>
        <dbReference type="ChEBI" id="CHEBI:15377"/>
        <dbReference type="ChEBI" id="CHEBI:57318"/>
        <dbReference type="ChEBI" id="CHEBI:58856"/>
        <dbReference type="EC" id="4.2.1.17"/>
    </reaction>
</comment>
<keyword evidence="7" id="KW-0413">Isomerase</keyword>
<dbReference type="InterPro" id="IPR018376">
    <property type="entry name" value="Enoyl-CoA_hyd/isom_CS"/>
</dbReference>
<dbReference type="OrthoDB" id="4308938at2"/>
<proteinExistence type="inferred from homology"/>